<organism evidence="1 2">
    <name type="scientific">Staphylococcus argenteus</name>
    <dbReference type="NCBI Taxonomy" id="985002"/>
    <lineage>
        <taxon>Bacteria</taxon>
        <taxon>Bacillati</taxon>
        <taxon>Bacillota</taxon>
        <taxon>Bacilli</taxon>
        <taxon>Bacillales</taxon>
        <taxon>Staphylococcaceae</taxon>
        <taxon>Staphylococcus</taxon>
    </lineage>
</organism>
<evidence type="ECO:0000313" key="2">
    <source>
        <dbReference type="Proteomes" id="UP000236509"/>
    </source>
</evidence>
<protein>
    <submittedName>
        <fullName evidence="1">Uncharacterized protein</fullName>
    </submittedName>
</protein>
<comment type="caution">
    <text evidence="1">The sequence shown here is derived from an EMBL/GenBank/DDBJ whole genome shotgun (WGS) entry which is preliminary data.</text>
</comment>
<dbReference type="AlphaFoldDB" id="A0A7U7JU20"/>
<keyword evidence="2" id="KW-1185">Reference proteome</keyword>
<sequence length="45" mass="5248">MYIILIFLIWLNLFLGNNITHAVTALVVTLYIVNTRKCVKNNRVE</sequence>
<reference evidence="1 2" key="1">
    <citation type="submission" date="2015-04" db="EMBL/GenBank/DDBJ databases">
        <authorList>
            <person name="Cao L."/>
            <person name="Gao C.H."/>
        </authorList>
    </citation>
    <scope>NUCLEOTIDE SEQUENCE [LARGE SCALE GENOMIC DNA]</scope>
    <source>
        <strain evidence="1 2">SH3</strain>
    </source>
</reference>
<gene>
    <name evidence="1" type="ORF">BN1326_60279</name>
</gene>
<dbReference type="Proteomes" id="UP000236509">
    <property type="component" value="Unassembled WGS sequence"/>
</dbReference>
<proteinExistence type="predicted"/>
<accession>A0A7U7JU20</accession>
<name>A0A7U7JU20_9STAP</name>
<dbReference type="EMBL" id="CVOU01000018">
    <property type="protein sequence ID" value="CRI26350.1"/>
    <property type="molecule type" value="Genomic_DNA"/>
</dbReference>
<evidence type="ECO:0000313" key="1">
    <source>
        <dbReference type="EMBL" id="CRI26350.1"/>
    </source>
</evidence>